<dbReference type="Proteomes" id="UP000199258">
    <property type="component" value="Unassembled WGS sequence"/>
</dbReference>
<organism evidence="2 3">
    <name type="scientific">Arthrobacter subterraneus</name>
    <dbReference type="NCBI Taxonomy" id="335973"/>
    <lineage>
        <taxon>Bacteria</taxon>
        <taxon>Bacillati</taxon>
        <taxon>Actinomycetota</taxon>
        <taxon>Actinomycetes</taxon>
        <taxon>Micrococcales</taxon>
        <taxon>Micrococcaceae</taxon>
        <taxon>Arthrobacter</taxon>
    </lineage>
</organism>
<keyword evidence="3" id="KW-1185">Reference proteome</keyword>
<sequence>MGSAEGFPSEQGSLLDDEPPEFPAVSPTGDPSVDDVLLTALASMPERSEEAQHAAYERLHDELLTELNTEHS</sequence>
<feature type="region of interest" description="Disordered" evidence="1">
    <location>
        <begin position="1"/>
        <end position="33"/>
    </location>
</feature>
<dbReference type="EMBL" id="FNDT01000024">
    <property type="protein sequence ID" value="SDI81096.1"/>
    <property type="molecule type" value="Genomic_DNA"/>
</dbReference>
<evidence type="ECO:0000313" key="3">
    <source>
        <dbReference type="Proteomes" id="UP000199258"/>
    </source>
</evidence>
<proteinExistence type="predicted"/>
<reference evidence="2 3" key="1">
    <citation type="submission" date="2016-10" db="EMBL/GenBank/DDBJ databases">
        <authorList>
            <person name="de Groot N.N."/>
        </authorList>
    </citation>
    <scope>NUCLEOTIDE SEQUENCE [LARGE SCALE GENOMIC DNA]</scope>
    <source>
        <strain evidence="2 3">NP_1H</strain>
    </source>
</reference>
<accession>A0A1G8NM77</accession>
<evidence type="ECO:0000256" key="1">
    <source>
        <dbReference type="SAM" id="MobiDB-lite"/>
    </source>
</evidence>
<name>A0A1G8NM77_9MICC</name>
<evidence type="ECO:0000313" key="2">
    <source>
        <dbReference type="EMBL" id="SDI81096.1"/>
    </source>
</evidence>
<protein>
    <submittedName>
        <fullName evidence="2">Uncharacterized protein</fullName>
    </submittedName>
</protein>
<dbReference type="AlphaFoldDB" id="A0A1G8NM77"/>
<dbReference type="RefSeq" id="WP_026545839.1">
    <property type="nucleotide sequence ID" value="NZ_FNDT01000024.1"/>
</dbReference>
<dbReference type="OrthoDB" id="4953139at2"/>
<dbReference type="STRING" id="335973.SAMN04488693_12439"/>
<gene>
    <name evidence="2" type="ORF">SAMN04488693_12439</name>
</gene>